<reference evidence="1 2" key="1">
    <citation type="submission" date="2019-08" db="EMBL/GenBank/DDBJ databases">
        <authorList>
            <person name="Alioto T."/>
            <person name="Alioto T."/>
            <person name="Gomez Garrido J."/>
        </authorList>
    </citation>
    <scope>NUCLEOTIDE SEQUENCE [LARGE SCALE GENOMIC DNA]</scope>
</reference>
<name>A0A5E4NJ54_9HEMI</name>
<protein>
    <submittedName>
        <fullName evidence="1">Uncharacterized protein</fullName>
    </submittedName>
</protein>
<accession>A0A5E4NJ54</accession>
<keyword evidence="2" id="KW-1185">Reference proteome</keyword>
<evidence type="ECO:0000313" key="2">
    <source>
        <dbReference type="Proteomes" id="UP000325440"/>
    </source>
</evidence>
<dbReference type="Proteomes" id="UP000325440">
    <property type="component" value="Unassembled WGS sequence"/>
</dbReference>
<organism evidence="1 2">
    <name type="scientific">Cinara cedri</name>
    <dbReference type="NCBI Taxonomy" id="506608"/>
    <lineage>
        <taxon>Eukaryota</taxon>
        <taxon>Metazoa</taxon>
        <taxon>Ecdysozoa</taxon>
        <taxon>Arthropoda</taxon>
        <taxon>Hexapoda</taxon>
        <taxon>Insecta</taxon>
        <taxon>Pterygota</taxon>
        <taxon>Neoptera</taxon>
        <taxon>Paraneoptera</taxon>
        <taxon>Hemiptera</taxon>
        <taxon>Sternorrhyncha</taxon>
        <taxon>Aphidomorpha</taxon>
        <taxon>Aphidoidea</taxon>
        <taxon>Aphididae</taxon>
        <taxon>Lachninae</taxon>
        <taxon>Cinara</taxon>
    </lineage>
</organism>
<dbReference type="EMBL" id="CABPRJ010002371">
    <property type="protein sequence ID" value="VVC43693.1"/>
    <property type="molecule type" value="Genomic_DNA"/>
</dbReference>
<proteinExistence type="predicted"/>
<sequence>MRSGATMDPLRREEIKLKSASRRLMDRGIHSADDTAEHTAFECPHHGFGEEDERSKQAADPVASCRRRSLAVAWLGCMRLAALLSRVCRAGEVMPMKVVFNWKKTNKSERKWKSLT</sequence>
<dbReference type="AlphaFoldDB" id="A0A5E4NJ54"/>
<gene>
    <name evidence="1" type="ORF">CINCED_3A007629</name>
</gene>
<evidence type="ECO:0000313" key="1">
    <source>
        <dbReference type="EMBL" id="VVC43693.1"/>
    </source>
</evidence>